<protein>
    <recommendedName>
        <fullName evidence="4">DUF3558 domain-containing protein</fullName>
    </recommendedName>
</protein>
<feature type="region of interest" description="Disordered" evidence="1">
    <location>
        <begin position="14"/>
        <end position="39"/>
    </location>
</feature>
<keyword evidence="3" id="KW-1185">Reference proteome</keyword>
<dbReference type="Proteomes" id="UP001597055">
    <property type="component" value="Unassembled WGS sequence"/>
</dbReference>
<proteinExistence type="predicted"/>
<dbReference type="RefSeq" id="WP_204979811.1">
    <property type="nucleotide sequence ID" value="NZ_JBHTII010000001.1"/>
</dbReference>
<sequence>MLVTLALTACSSGAVGEPTPTEIVSAPSPTPTPTPTREPQVPFDGDCTSVLSAAQLDSLFPGGWRTEAESRDAQGLPSYPDIRATSVGTLGGIECEWHNAAASSDGSEAYSLAIVVLPQDQVPTAFVEDFAIARCDPSYDAQGCRVARSAGEYWVMSRTYGSQEASSSLLEAAADAAVSTIGDSFDGVPADDRDGWFTPLECEDLAEEISIGDVIGAGYVNGYWEGSTQPEEILLSEGGVGFTCPWYSVDGSAPGGRSYIIQATVASGGAWDWDRIATRETATPVPVEGAVAAVTYPVNGDSVWLYATDGINVVELTNGDVGGLGELAGRMLALNG</sequence>
<reference evidence="3" key="1">
    <citation type="journal article" date="2019" name="Int. J. Syst. Evol. Microbiol.">
        <title>The Global Catalogue of Microorganisms (GCM) 10K type strain sequencing project: providing services to taxonomists for standard genome sequencing and annotation.</title>
        <authorList>
            <consortium name="The Broad Institute Genomics Platform"/>
            <consortium name="The Broad Institute Genome Sequencing Center for Infectious Disease"/>
            <person name="Wu L."/>
            <person name="Ma J."/>
        </authorList>
    </citation>
    <scope>NUCLEOTIDE SEQUENCE [LARGE SCALE GENOMIC DNA]</scope>
    <source>
        <strain evidence="3">CCUG 54523</strain>
    </source>
</reference>
<evidence type="ECO:0000313" key="3">
    <source>
        <dbReference type="Proteomes" id="UP001597055"/>
    </source>
</evidence>
<accession>A0ABW3AD81</accession>
<gene>
    <name evidence="2" type="ORF">ACFQ0P_00615</name>
</gene>
<name>A0ABW3AD81_9MICO</name>
<evidence type="ECO:0000313" key="2">
    <source>
        <dbReference type="EMBL" id="MFD0788882.1"/>
    </source>
</evidence>
<evidence type="ECO:0000256" key="1">
    <source>
        <dbReference type="SAM" id="MobiDB-lite"/>
    </source>
</evidence>
<organism evidence="2 3">
    <name type="scientific">Microbacterium insulae</name>
    <dbReference type="NCBI Taxonomy" id="483014"/>
    <lineage>
        <taxon>Bacteria</taxon>
        <taxon>Bacillati</taxon>
        <taxon>Actinomycetota</taxon>
        <taxon>Actinomycetes</taxon>
        <taxon>Micrococcales</taxon>
        <taxon>Microbacteriaceae</taxon>
        <taxon>Microbacterium</taxon>
    </lineage>
</organism>
<evidence type="ECO:0008006" key="4">
    <source>
        <dbReference type="Google" id="ProtNLM"/>
    </source>
</evidence>
<comment type="caution">
    <text evidence="2">The sequence shown here is derived from an EMBL/GenBank/DDBJ whole genome shotgun (WGS) entry which is preliminary data.</text>
</comment>
<dbReference type="EMBL" id="JBHTII010000001">
    <property type="protein sequence ID" value="MFD0788882.1"/>
    <property type="molecule type" value="Genomic_DNA"/>
</dbReference>